<dbReference type="PATRIC" id="fig|479117.4.peg.854"/>
<keyword evidence="2" id="KW-0813">Transport</keyword>
<dbReference type="SUPFAM" id="SSF52540">
    <property type="entry name" value="P-loop containing nucleoside triphosphate hydrolases"/>
    <property type="match status" value="1"/>
</dbReference>
<sequence length="247" mass="26592">MANLSVPDPVVRVRGLHAGYRNNPVLTDVSFEVPRGVVLGIVGPNGAGKSTLLKAMLGLLPGTTGEVRFLDHPLSRVRARVAYMPQSLTLDPSFPVTVRDVVLMGTYAGLGWVKRPGKTERARAATALDTVKLTHLAERPIGELSGGQRQRVLLARALAGQPELLVMDEPFQGVDATSETTIVETLRELRAQGVTILMVHHDLMTVLDYCDWVALVNHGVARIGPAKETFTAKNLETVFGIPHLGAA</sequence>
<dbReference type="InterPro" id="IPR003439">
    <property type="entry name" value="ABC_transporter-like_ATP-bd"/>
</dbReference>
<dbReference type="PROSITE" id="PS00211">
    <property type="entry name" value="ABC_TRANSPORTER_1"/>
    <property type="match status" value="1"/>
</dbReference>
<dbReference type="InterPro" id="IPR027417">
    <property type="entry name" value="P-loop_NTPase"/>
</dbReference>
<dbReference type="Proteomes" id="UP000243589">
    <property type="component" value="Unassembled WGS sequence"/>
</dbReference>
<evidence type="ECO:0000256" key="3">
    <source>
        <dbReference type="ARBA" id="ARBA00022741"/>
    </source>
</evidence>
<protein>
    <submittedName>
        <fullName evidence="6">High-affinity zinc uptake system ATP-binding protein ZnuC</fullName>
        <ecNumber evidence="6">3.6.3.-</ecNumber>
    </submittedName>
</protein>
<dbReference type="SMART" id="SM00382">
    <property type="entry name" value="AAA"/>
    <property type="match status" value="1"/>
</dbReference>
<accession>A0A150H9H0</accession>
<dbReference type="Pfam" id="PF00005">
    <property type="entry name" value="ABC_tran"/>
    <property type="match status" value="1"/>
</dbReference>
<reference evidence="6 7" key="1">
    <citation type="submission" date="2016-01" db="EMBL/GenBank/DDBJ databases">
        <title>Use of Whole Genome Sequencing to ascertain that Brevibacterium massiliense (Roux, Raoult 2009) is a later heterotypic synonym of Brevibacterium ravenspurgense (Mages 2008).</title>
        <authorList>
            <person name="Bernier A.-M."/>
            <person name="Burdz T."/>
            <person name="Huynh C."/>
            <person name="Pachecho A.L."/>
            <person name="Wiebe D."/>
            <person name="Bonner C."/>
            <person name="Bernard K."/>
        </authorList>
    </citation>
    <scope>NUCLEOTIDE SEQUENCE [LARGE SCALE GENOMIC DNA]</scope>
    <source>
        <strain evidence="6 7">CCUG56047</strain>
    </source>
</reference>
<gene>
    <name evidence="6" type="primary">znuC_2</name>
    <name evidence="6" type="ORF">Bravens_00852</name>
</gene>
<keyword evidence="7" id="KW-1185">Reference proteome</keyword>
<dbReference type="PANTHER" id="PTHR42734">
    <property type="entry name" value="METAL TRANSPORT SYSTEM ATP-BINDING PROTEIN TM_0124-RELATED"/>
    <property type="match status" value="1"/>
</dbReference>
<dbReference type="PANTHER" id="PTHR42734:SF5">
    <property type="entry name" value="IRON TRANSPORT SYSTEM ATP-BINDING PROTEIN HI_0361-RELATED"/>
    <property type="match status" value="1"/>
</dbReference>
<name>A0A150H9H0_9MICO</name>
<dbReference type="AlphaFoldDB" id="A0A150H9H0"/>
<evidence type="ECO:0000313" key="6">
    <source>
        <dbReference type="EMBL" id="KXZ58671.1"/>
    </source>
</evidence>
<keyword evidence="3" id="KW-0547">Nucleotide-binding</keyword>
<dbReference type="GO" id="GO:0005524">
    <property type="term" value="F:ATP binding"/>
    <property type="evidence" value="ECO:0007669"/>
    <property type="project" value="UniProtKB-KW"/>
</dbReference>
<evidence type="ECO:0000259" key="5">
    <source>
        <dbReference type="PROSITE" id="PS50893"/>
    </source>
</evidence>
<keyword evidence="4 6" id="KW-0067">ATP-binding</keyword>
<evidence type="ECO:0000256" key="1">
    <source>
        <dbReference type="ARBA" id="ARBA00005417"/>
    </source>
</evidence>
<dbReference type="RefSeq" id="WP_062020600.1">
    <property type="nucleotide sequence ID" value="NZ_LQQC01000009.1"/>
</dbReference>
<dbReference type="EMBL" id="LQQC01000009">
    <property type="protein sequence ID" value="KXZ58671.1"/>
    <property type="molecule type" value="Genomic_DNA"/>
</dbReference>
<keyword evidence="6" id="KW-0378">Hydrolase</keyword>
<evidence type="ECO:0000256" key="4">
    <source>
        <dbReference type="ARBA" id="ARBA00022840"/>
    </source>
</evidence>
<dbReference type="Gene3D" id="3.40.50.300">
    <property type="entry name" value="P-loop containing nucleotide triphosphate hydrolases"/>
    <property type="match status" value="1"/>
</dbReference>
<evidence type="ECO:0000313" key="7">
    <source>
        <dbReference type="Proteomes" id="UP000243589"/>
    </source>
</evidence>
<comment type="caution">
    <text evidence="6">The sequence shown here is derived from an EMBL/GenBank/DDBJ whole genome shotgun (WGS) entry which is preliminary data.</text>
</comment>
<evidence type="ECO:0000256" key="2">
    <source>
        <dbReference type="ARBA" id="ARBA00022448"/>
    </source>
</evidence>
<proteinExistence type="inferred from homology"/>
<dbReference type="EC" id="3.6.3.-" evidence="6"/>
<dbReference type="FunFam" id="3.40.50.300:FF:000134">
    <property type="entry name" value="Iron-enterobactin ABC transporter ATP-binding protein"/>
    <property type="match status" value="1"/>
</dbReference>
<dbReference type="CDD" id="cd03235">
    <property type="entry name" value="ABC_Metallic_Cations"/>
    <property type="match status" value="1"/>
</dbReference>
<dbReference type="InterPro" id="IPR050153">
    <property type="entry name" value="Metal_Ion_Import_ABC"/>
</dbReference>
<dbReference type="GO" id="GO:0016887">
    <property type="term" value="F:ATP hydrolysis activity"/>
    <property type="evidence" value="ECO:0007669"/>
    <property type="project" value="InterPro"/>
</dbReference>
<comment type="similarity">
    <text evidence="1">Belongs to the ABC transporter superfamily.</text>
</comment>
<dbReference type="PROSITE" id="PS50893">
    <property type="entry name" value="ABC_TRANSPORTER_2"/>
    <property type="match status" value="1"/>
</dbReference>
<dbReference type="InterPro" id="IPR003593">
    <property type="entry name" value="AAA+_ATPase"/>
</dbReference>
<feature type="domain" description="ABC transporter" evidence="5">
    <location>
        <begin position="11"/>
        <end position="243"/>
    </location>
</feature>
<dbReference type="InterPro" id="IPR017871">
    <property type="entry name" value="ABC_transporter-like_CS"/>
</dbReference>
<organism evidence="6 7">
    <name type="scientific">Brevibacterium ravenspurgense</name>
    <dbReference type="NCBI Taxonomy" id="479117"/>
    <lineage>
        <taxon>Bacteria</taxon>
        <taxon>Bacillati</taxon>
        <taxon>Actinomycetota</taxon>
        <taxon>Actinomycetes</taxon>
        <taxon>Micrococcales</taxon>
        <taxon>Brevibacteriaceae</taxon>
        <taxon>Brevibacterium</taxon>
    </lineage>
</organism>